<gene>
    <name evidence="1" type="ORF">E2986_11114</name>
</gene>
<reference evidence="1" key="1">
    <citation type="submission" date="2019-11" db="EMBL/GenBank/DDBJ databases">
        <title>The nuclear and mitochondrial genomes of Frieseomelitta varia - a highly eusocial stingless bee (Meliponini) with a permanently sterile worker caste.</title>
        <authorList>
            <person name="Freitas F.C.P."/>
            <person name="Lourenco A.P."/>
            <person name="Nunes F.M.F."/>
            <person name="Paschoal A.R."/>
            <person name="Abreu F.C.P."/>
            <person name="Barbin F.O."/>
            <person name="Bataglia L."/>
            <person name="Cardoso-Junior C.A.M."/>
            <person name="Cervoni M.S."/>
            <person name="Silva S.R."/>
            <person name="Dalarmi F."/>
            <person name="Del Lama M.A."/>
            <person name="Depintor T.S."/>
            <person name="Ferreira K.M."/>
            <person name="Goria P.S."/>
            <person name="Jaskot M.C."/>
            <person name="Lago D.C."/>
            <person name="Luna-Lucena D."/>
            <person name="Moda L.M."/>
            <person name="Nascimento L."/>
            <person name="Pedrino M."/>
            <person name="Rabico F.O."/>
            <person name="Sanches F.C."/>
            <person name="Santos D.E."/>
            <person name="Santos C.G."/>
            <person name="Vieira J."/>
            <person name="Lopes T.F."/>
            <person name="Barchuk A.R."/>
            <person name="Hartfelder K."/>
            <person name="Simoes Z.L.P."/>
            <person name="Bitondi M.M.G."/>
            <person name="Pinheiro D.G."/>
        </authorList>
    </citation>
    <scope>NUCLEOTIDE SEQUENCE</scope>
    <source>
        <strain evidence="1">USP_RPSP 00005682</strain>
        <tissue evidence="1">Whole individual</tissue>
    </source>
</reference>
<comment type="caution">
    <text evidence="1">The sequence shown here is derived from an EMBL/GenBank/DDBJ whole genome shotgun (WGS) entry which is preliminary data.</text>
</comment>
<sequence length="206" mass="23674">MFSYVIGCVCILLDDIQYMDLLSWQFLSYALNNSRVVIVMTMTRHVPWNDLFQVENSIFRDKRLMIKTLDDLEPKYLAAFACQFLNVVAIPSTFEKVARPVLRILQQRNKTSISWCEAFLMSAIQVNAFETVTISPAEATKYDLVFPDQSLLSKIPMYLMPEEIAPPLHWTQMSKLTVCVPSKNTKDVIELNRDTTGGLEFHPILD</sequence>
<evidence type="ECO:0000313" key="2">
    <source>
        <dbReference type="Proteomes" id="UP000655588"/>
    </source>
</evidence>
<organism evidence="1 2">
    <name type="scientific">Frieseomelitta varia</name>
    <dbReference type="NCBI Taxonomy" id="561572"/>
    <lineage>
        <taxon>Eukaryota</taxon>
        <taxon>Metazoa</taxon>
        <taxon>Ecdysozoa</taxon>
        <taxon>Arthropoda</taxon>
        <taxon>Hexapoda</taxon>
        <taxon>Insecta</taxon>
        <taxon>Pterygota</taxon>
        <taxon>Neoptera</taxon>
        <taxon>Endopterygota</taxon>
        <taxon>Hymenoptera</taxon>
        <taxon>Apocrita</taxon>
        <taxon>Aculeata</taxon>
        <taxon>Apoidea</taxon>
        <taxon>Anthophila</taxon>
        <taxon>Apidae</taxon>
        <taxon>Frieseomelitta</taxon>
    </lineage>
</organism>
<accession>A0A833RQ49</accession>
<name>A0A833RQ49_9HYME</name>
<protein>
    <submittedName>
        <fullName evidence="1">Uncharacterized protein</fullName>
    </submittedName>
</protein>
<keyword evidence="2" id="KW-1185">Reference proteome</keyword>
<evidence type="ECO:0000313" key="1">
    <source>
        <dbReference type="EMBL" id="KAF3427749.1"/>
    </source>
</evidence>
<dbReference type="Proteomes" id="UP000655588">
    <property type="component" value="Unassembled WGS sequence"/>
</dbReference>
<dbReference type="AlphaFoldDB" id="A0A833RQ49"/>
<proteinExistence type="predicted"/>
<dbReference type="EMBL" id="WNWW01000247">
    <property type="protein sequence ID" value="KAF3427749.1"/>
    <property type="molecule type" value="Genomic_DNA"/>
</dbReference>